<evidence type="ECO:0000313" key="2">
    <source>
        <dbReference type="Proteomes" id="UP000814128"/>
    </source>
</evidence>
<evidence type="ECO:0000313" key="1">
    <source>
        <dbReference type="EMBL" id="KAI0034587.1"/>
    </source>
</evidence>
<keyword evidence="2" id="KW-1185">Reference proteome</keyword>
<dbReference type="EMBL" id="MU273498">
    <property type="protein sequence ID" value="KAI0034587.1"/>
    <property type="molecule type" value="Genomic_DNA"/>
</dbReference>
<protein>
    <submittedName>
        <fullName evidence="1">UbiA prenyltransferase family</fullName>
    </submittedName>
</protein>
<comment type="caution">
    <text evidence="1">The sequence shown here is derived from an EMBL/GenBank/DDBJ whole genome shotgun (WGS) entry which is preliminary data.</text>
</comment>
<dbReference type="Proteomes" id="UP000814128">
    <property type="component" value="Unassembled WGS sequence"/>
</dbReference>
<reference evidence="1" key="1">
    <citation type="submission" date="2021-02" db="EMBL/GenBank/DDBJ databases">
        <authorList>
            <consortium name="DOE Joint Genome Institute"/>
            <person name="Ahrendt S."/>
            <person name="Looney B.P."/>
            <person name="Miyauchi S."/>
            <person name="Morin E."/>
            <person name="Drula E."/>
            <person name="Courty P.E."/>
            <person name="Chicoki N."/>
            <person name="Fauchery L."/>
            <person name="Kohler A."/>
            <person name="Kuo A."/>
            <person name="Labutti K."/>
            <person name="Pangilinan J."/>
            <person name="Lipzen A."/>
            <person name="Riley R."/>
            <person name="Andreopoulos W."/>
            <person name="He G."/>
            <person name="Johnson J."/>
            <person name="Barry K.W."/>
            <person name="Grigoriev I.V."/>
            <person name="Nagy L."/>
            <person name="Hibbett D."/>
            <person name="Henrissat B."/>
            <person name="Matheny P.B."/>
            <person name="Labbe J."/>
            <person name="Martin F."/>
        </authorList>
    </citation>
    <scope>NUCLEOTIDE SEQUENCE</scope>
    <source>
        <strain evidence="1">EC-137</strain>
    </source>
</reference>
<accession>A0ACB8QSD3</accession>
<proteinExistence type="predicted"/>
<organism evidence="1 2">
    <name type="scientific">Vararia minispora EC-137</name>
    <dbReference type="NCBI Taxonomy" id="1314806"/>
    <lineage>
        <taxon>Eukaryota</taxon>
        <taxon>Fungi</taxon>
        <taxon>Dikarya</taxon>
        <taxon>Basidiomycota</taxon>
        <taxon>Agaricomycotina</taxon>
        <taxon>Agaricomycetes</taxon>
        <taxon>Russulales</taxon>
        <taxon>Lachnocladiaceae</taxon>
        <taxon>Vararia</taxon>
    </lineage>
</organism>
<gene>
    <name evidence="1" type="ORF">K488DRAFT_45141</name>
</gene>
<reference evidence="1" key="2">
    <citation type="journal article" date="2022" name="New Phytol.">
        <title>Evolutionary transition to the ectomycorrhizal habit in the genomes of a hyperdiverse lineage of mushroom-forming fungi.</title>
        <authorList>
            <person name="Looney B."/>
            <person name="Miyauchi S."/>
            <person name="Morin E."/>
            <person name="Drula E."/>
            <person name="Courty P.E."/>
            <person name="Kohler A."/>
            <person name="Kuo A."/>
            <person name="LaButti K."/>
            <person name="Pangilinan J."/>
            <person name="Lipzen A."/>
            <person name="Riley R."/>
            <person name="Andreopoulos W."/>
            <person name="He G."/>
            <person name="Johnson J."/>
            <person name="Nolan M."/>
            <person name="Tritt A."/>
            <person name="Barry K.W."/>
            <person name="Grigoriev I.V."/>
            <person name="Nagy L.G."/>
            <person name="Hibbett D."/>
            <person name="Henrissat B."/>
            <person name="Matheny P.B."/>
            <person name="Labbe J."/>
            <person name="Martin F.M."/>
        </authorList>
    </citation>
    <scope>NUCLEOTIDE SEQUENCE</scope>
    <source>
        <strain evidence="1">EC-137</strain>
    </source>
</reference>
<name>A0ACB8QSD3_9AGAM</name>
<sequence length="319" mass="35138">MPKSPELTRPSPQPTASALRPKLVYYFQLTRLHKFPLGNILVIWPCLWSLAMVAYKQDLDVQNFSVLAGAFILGGTLVHSAACVINDICDIDFDRQVERCKDRPLPSGLISLHEAWLLLAILTCACLALLSFAANTTAILVGLFGIFPLHGLYPLMKRWTYWPQAWLGFAMNWGFPVAWLTVAPDYDKSELILFATSILGCVCWTIVYDTEYACQDRKDDAKAGVKSTALLFGDHVRSVLAVFAILFLASLVLIGVLNGQTAVYFVVSCGGAAAHLAWQLRFWDVDDPADCGAKFKANGDLGYFVSAGLLLDYAVAKVY</sequence>